<dbReference type="PROSITE" id="PS50853">
    <property type="entry name" value="FN3"/>
    <property type="match status" value="2"/>
</dbReference>
<dbReference type="InterPro" id="IPR003961">
    <property type="entry name" value="FN3_dom"/>
</dbReference>
<evidence type="ECO:0000259" key="1">
    <source>
        <dbReference type="PROSITE" id="PS50853"/>
    </source>
</evidence>
<dbReference type="Gene3D" id="2.60.40.10">
    <property type="entry name" value="Immunoglobulins"/>
    <property type="match status" value="5"/>
</dbReference>
<dbReference type="AlphaFoldDB" id="A0A412IR46"/>
<dbReference type="CDD" id="cd00063">
    <property type="entry name" value="FN3"/>
    <property type="match status" value="2"/>
</dbReference>
<proteinExistence type="predicted"/>
<dbReference type="InterPro" id="IPR036116">
    <property type="entry name" value="FN3_sf"/>
</dbReference>
<dbReference type="EMBL" id="QRVK01000021">
    <property type="protein sequence ID" value="RGS41208.1"/>
    <property type="molecule type" value="Genomic_DNA"/>
</dbReference>
<organism evidence="2 3">
    <name type="scientific">Coprococcus eutactus</name>
    <dbReference type="NCBI Taxonomy" id="33043"/>
    <lineage>
        <taxon>Bacteria</taxon>
        <taxon>Bacillati</taxon>
        <taxon>Bacillota</taxon>
        <taxon>Clostridia</taxon>
        <taxon>Lachnospirales</taxon>
        <taxon>Lachnospiraceae</taxon>
        <taxon>Coprococcus</taxon>
    </lineage>
</organism>
<protein>
    <recommendedName>
        <fullName evidence="1">Fibronectin type-III domain-containing protein</fullName>
    </recommendedName>
</protein>
<name>A0A412IR46_9FIRM</name>
<gene>
    <name evidence="2" type="ORF">DWX94_08970</name>
</gene>
<comment type="caution">
    <text evidence="2">The sequence shown here is derived from an EMBL/GenBank/DDBJ whole genome shotgun (WGS) entry which is preliminary data.</text>
</comment>
<dbReference type="SUPFAM" id="SSF49265">
    <property type="entry name" value="Fibronectin type III"/>
    <property type="match status" value="2"/>
</dbReference>
<evidence type="ECO:0000313" key="3">
    <source>
        <dbReference type="Proteomes" id="UP000283295"/>
    </source>
</evidence>
<dbReference type="Proteomes" id="UP000283295">
    <property type="component" value="Unassembled WGS sequence"/>
</dbReference>
<feature type="domain" description="Fibronectin type-III" evidence="1">
    <location>
        <begin position="588"/>
        <end position="681"/>
    </location>
</feature>
<dbReference type="OrthoDB" id="9804686at2"/>
<reference evidence="2 3" key="1">
    <citation type="submission" date="2018-08" db="EMBL/GenBank/DDBJ databases">
        <title>A genome reference for cultivated species of the human gut microbiota.</title>
        <authorList>
            <person name="Zou Y."/>
            <person name="Xue W."/>
            <person name="Luo G."/>
        </authorList>
    </citation>
    <scope>NUCLEOTIDE SEQUENCE [LARGE SCALE GENOMIC DNA]</scope>
    <source>
        <strain evidence="2 3">AF22-21</strain>
    </source>
</reference>
<dbReference type="InterPro" id="IPR013783">
    <property type="entry name" value="Ig-like_fold"/>
</dbReference>
<evidence type="ECO:0000313" key="2">
    <source>
        <dbReference type="EMBL" id="RGS41208.1"/>
    </source>
</evidence>
<dbReference type="SMART" id="SM00060">
    <property type="entry name" value="FN3"/>
    <property type="match status" value="3"/>
</dbReference>
<feature type="domain" description="Fibronectin type-III" evidence="1">
    <location>
        <begin position="390"/>
        <end position="486"/>
    </location>
</feature>
<sequence length="771" mass="83512">MFLYGNTCLKAVRLAKWTGSGHGMHLTGKEKGKFMRKGIASKCLCIALASAMVFGDVGIVSAAESSSADSKEAVSVVADESTADVAVSAPRVDYLNVYEDYGSNIRISAGGAGCKAVLYINGKKAAEESYDYDSYYLSVSKEIDAVPGATYTVEVRIANSEGTVVKSQEKLVAASVGFRSGTSAITAESISGKVSETGIKQPDGIRVSANIHNQNGHNYKYEVYRSTKSNGGFKCIYKGTSSESWRLEYVDTTAKAGAAYYYKVRILRGTSEYVTSDKVLAVSGAAGVHYGKPECSFDAYVSGRDKGANGTVNLSIWSDLANRYDIYRSTSATKGFKKIATAYANYYTDAKVKKGTVYYYKIIPMYYDSTTGKTITGNTTKAVAAKYLMDGSAPTLTQVGTNSMKCEWYAENSADVSYEVWCRRSDVVGDAFVKKAVTKKNSCVIKGLAANGEYDVKIRTVKKAGSVVKYAMSASSRRIMGYTSSVQDLNRTPVKSNADSKTVAVYYQMTWYRDWNASGYKITAYNNYTNKKETVKTITSGKTTSYTFKNTGVVGKELKYTDIEVLPYKGKTIGVSEYDGYELNTLPSPAKVKVSRKSGTAVTVAWTAVKGATEYTVVRTTALGVTQTLATVKGTSYVDTHVTNGLGYTYSVYASTSKTAFNSGWSAGYGIYFHKLSTPQIKAVTNPAKGTASVKWAKTANTKVYKVYRSDKANGKYVQVASTSKNVCVYADKKLKKGKTYYYKVVAYTINDCGQTVKSAASKAKGVKISK</sequence>
<accession>A0A412IR46</accession>